<name>A0A8J8NZZ3_HALGN</name>
<protein>
    <submittedName>
        <fullName evidence="1">Uncharacterized protein</fullName>
    </submittedName>
</protein>
<accession>A0A8J8NZZ3</accession>
<sequence length="87" mass="10156">MLSCFKYLKDLKFRQTILSNERLKSDIFHSVVQFAIDSMIQLRCLSFNCNVLVRDIKTSSRAQPLTISVKYGGHYTIIFDTRFGMKK</sequence>
<dbReference type="AlphaFoldDB" id="A0A8J8NZZ3"/>
<evidence type="ECO:0000313" key="1">
    <source>
        <dbReference type="EMBL" id="TNV83365.1"/>
    </source>
</evidence>
<dbReference type="EMBL" id="RRYP01003899">
    <property type="protein sequence ID" value="TNV83365.1"/>
    <property type="molecule type" value="Genomic_DNA"/>
</dbReference>
<keyword evidence="2" id="KW-1185">Reference proteome</keyword>
<dbReference type="Proteomes" id="UP000785679">
    <property type="component" value="Unassembled WGS sequence"/>
</dbReference>
<comment type="caution">
    <text evidence="1">The sequence shown here is derived from an EMBL/GenBank/DDBJ whole genome shotgun (WGS) entry which is preliminary data.</text>
</comment>
<reference evidence="1" key="1">
    <citation type="submission" date="2019-06" db="EMBL/GenBank/DDBJ databases">
        <authorList>
            <person name="Zheng W."/>
        </authorList>
    </citation>
    <scope>NUCLEOTIDE SEQUENCE</scope>
    <source>
        <strain evidence="1">QDHG01</strain>
    </source>
</reference>
<proteinExistence type="predicted"/>
<organism evidence="1 2">
    <name type="scientific">Halteria grandinella</name>
    <dbReference type="NCBI Taxonomy" id="5974"/>
    <lineage>
        <taxon>Eukaryota</taxon>
        <taxon>Sar</taxon>
        <taxon>Alveolata</taxon>
        <taxon>Ciliophora</taxon>
        <taxon>Intramacronucleata</taxon>
        <taxon>Spirotrichea</taxon>
        <taxon>Stichotrichia</taxon>
        <taxon>Sporadotrichida</taxon>
        <taxon>Halteriidae</taxon>
        <taxon>Halteria</taxon>
    </lineage>
</organism>
<gene>
    <name evidence="1" type="ORF">FGO68_gene9062</name>
</gene>
<evidence type="ECO:0000313" key="2">
    <source>
        <dbReference type="Proteomes" id="UP000785679"/>
    </source>
</evidence>